<keyword evidence="4" id="KW-0677">Repeat</keyword>
<dbReference type="AlphaFoldDB" id="A0AAW0JJF2"/>
<evidence type="ECO:0000256" key="1">
    <source>
        <dbReference type="ARBA" id="ARBA00004286"/>
    </source>
</evidence>
<dbReference type="EMBL" id="JBBHLL010000031">
    <property type="protein sequence ID" value="KAK7827118.1"/>
    <property type="molecule type" value="Genomic_DNA"/>
</dbReference>
<accession>A0AAW0JJF2</accession>
<evidence type="ECO:0000259" key="9">
    <source>
        <dbReference type="PROSITE" id="PS50118"/>
    </source>
</evidence>
<evidence type="ECO:0000313" key="10">
    <source>
        <dbReference type="EMBL" id="KAK7827118.1"/>
    </source>
</evidence>
<evidence type="ECO:0000256" key="4">
    <source>
        <dbReference type="ARBA" id="ARBA00022737"/>
    </source>
</evidence>
<dbReference type="GO" id="GO:0005634">
    <property type="term" value="C:nucleus"/>
    <property type="evidence" value="ECO:0007669"/>
    <property type="project" value="UniProtKB-UniRule"/>
</dbReference>
<proteinExistence type="inferred from homology"/>
<sequence>MLALSPNQRGHPGLSIGDAAKKLGAMWTKAAADDRQPCEKMAAKLKEKHKKHTAAYEAKGEPGTAPPPDHKCTIKIDTYRGVHKGATERHHMVTLRTFKWV</sequence>
<dbReference type="Proteomes" id="UP001488838">
    <property type="component" value="Unassembled WGS sequence"/>
</dbReference>
<dbReference type="SUPFAM" id="SSF47095">
    <property type="entry name" value="HMG-box"/>
    <property type="match status" value="1"/>
</dbReference>
<organism evidence="10 11">
    <name type="scientific">Myodes glareolus</name>
    <name type="common">Bank vole</name>
    <name type="synonym">Clethrionomys glareolus</name>
    <dbReference type="NCBI Taxonomy" id="447135"/>
    <lineage>
        <taxon>Eukaryota</taxon>
        <taxon>Metazoa</taxon>
        <taxon>Chordata</taxon>
        <taxon>Craniata</taxon>
        <taxon>Vertebrata</taxon>
        <taxon>Euteleostomi</taxon>
        <taxon>Mammalia</taxon>
        <taxon>Eutheria</taxon>
        <taxon>Euarchontoglires</taxon>
        <taxon>Glires</taxon>
        <taxon>Rodentia</taxon>
        <taxon>Myomorpha</taxon>
        <taxon>Muroidea</taxon>
        <taxon>Cricetidae</taxon>
        <taxon>Arvicolinae</taxon>
        <taxon>Myodes</taxon>
    </lineage>
</organism>
<keyword evidence="3" id="KW-0158">Chromosome</keyword>
<dbReference type="PANTHER" id="PTHR48112">
    <property type="entry name" value="HIGH MOBILITY GROUP PROTEIN DSP1"/>
    <property type="match status" value="1"/>
</dbReference>
<evidence type="ECO:0000256" key="2">
    <source>
        <dbReference type="ARBA" id="ARBA00008774"/>
    </source>
</evidence>
<dbReference type="Gene3D" id="1.10.30.10">
    <property type="entry name" value="High mobility group box domain"/>
    <property type="match status" value="1"/>
</dbReference>
<name>A0AAW0JJF2_MYOGA</name>
<feature type="domain" description="HMG box" evidence="9">
    <location>
        <begin position="1"/>
        <end position="57"/>
    </location>
</feature>
<comment type="subcellular location">
    <subcellularLocation>
        <location evidence="1">Chromosome</location>
    </subcellularLocation>
</comment>
<dbReference type="PRINTS" id="PR00886">
    <property type="entry name" value="HIGHMOBLTY12"/>
</dbReference>
<feature type="DNA-binding region" description="HMG box" evidence="7">
    <location>
        <begin position="1"/>
        <end position="57"/>
    </location>
</feature>
<dbReference type="InterPro" id="IPR050342">
    <property type="entry name" value="HMGB"/>
</dbReference>
<comment type="similarity">
    <text evidence="2">Belongs to the HMGB family.</text>
</comment>
<feature type="region of interest" description="Disordered" evidence="8">
    <location>
        <begin position="47"/>
        <end position="71"/>
    </location>
</feature>
<evidence type="ECO:0000256" key="8">
    <source>
        <dbReference type="SAM" id="MobiDB-lite"/>
    </source>
</evidence>
<dbReference type="GO" id="GO:0005694">
    <property type="term" value="C:chromosome"/>
    <property type="evidence" value="ECO:0007669"/>
    <property type="project" value="UniProtKB-SubCell"/>
</dbReference>
<keyword evidence="5 7" id="KW-0238">DNA-binding</keyword>
<gene>
    <name evidence="10" type="ORF">U0070_019914</name>
</gene>
<keyword evidence="6 7" id="KW-0539">Nucleus</keyword>
<dbReference type="GO" id="GO:0006357">
    <property type="term" value="P:regulation of transcription by RNA polymerase II"/>
    <property type="evidence" value="ECO:0007669"/>
    <property type="project" value="TreeGrafter"/>
</dbReference>
<evidence type="ECO:0000313" key="11">
    <source>
        <dbReference type="Proteomes" id="UP001488838"/>
    </source>
</evidence>
<dbReference type="PANTHER" id="PTHR48112:SF12">
    <property type="entry name" value="HIGH MOBILITY GROUP PROTEIN B1-LIKE 1-RELATED"/>
    <property type="match status" value="1"/>
</dbReference>
<dbReference type="GO" id="GO:0003677">
    <property type="term" value="F:DNA binding"/>
    <property type="evidence" value="ECO:0007669"/>
    <property type="project" value="UniProtKB-UniRule"/>
</dbReference>
<reference evidence="10 11" key="1">
    <citation type="journal article" date="2023" name="bioRxiv">
        <title>Conserved and derived expression patterns and positive selection on dental genes reveal complex evolutionary context of ever-growing rodent molars.</title>
        <authorList>
            <person name="Calamari Z.T."/>
            <person name="Song A."/>
            <person name="Cohen E."/>
            <person name="Akter M."/>
            <person name="Roy R.D."/>
            <person name="Hallikas O."/>
            <person name="Christensen M.M."/>
            <person name="Li P."/>
            <person name="Marangoni P."/>
            <person name="Jernvall J."/>
            <person name="Klein O.D."/>
        </authorList>
    </citation>
    <scope>NUCLEOTIDE SEQUENCE [LARGE SCALE GENOMIC DNA]</scope>
    <source>
        <strain evidence="10">V071</strain>
    </source>
</reference>
<dbReference type="InterPro" id="IPR036910">
    <property type="entry name" value="HMG_box_dom_sf"/>
</dbReference>
<evidence type="ECO:0000256" key="6">
    <source>
        <dbReference type="ARBA" id="ARBA00023242"/>
    </source>
</evidence>
<evidence type="ECO:0000256" key="7">
    <source>
        <dbReference type="PROSITE-ProRule" id="PRU00267"/>
    </source>
</evidence>
<dbReference type="InterPro" id="IPR009071">
    <property type="entry name" value="HMG_box_dom"/>
</dbReference>
<dbReference type="PROSITE" id="PS50118">
    <property type="entry name" value="HMG_BOX_2"/>
    <property type="match status" value="1"/>
</dbReference>
<evidence type="ECO:0000256" key="3">
    <source>
        <dbReference type="ARBA" id="ARBA00022454"/>
    </source>
</evidence>
<comment type="caution">
    <text evidence="10">The sequence shown here is derived from an EMBL/GenBank/DDBJ whole genome shotgun (WGS) entry which is preliminary data.</text>
</comment>
<keyword evidence="11" id="KW-1185">Reference proteome</keyword>
<protein>
    <recommendedName>
        <fullName evidence="9">HMG box domain-containing protein</fullName>
    </recommendedName>
</protein>
<evidence type="ECO:0000256" key="5">
    <source>
        <dbReference type="ARBA" id="ARBA00023125"/>
    </source>
</evidence>
<dbReference type="Pfam" id="PF00505">
    <property type="entry name" value="HMG_box"/>
    <property type="match status" value="1"/>
</dbReference>